<dbReference type="InterPro" id="IPR011335">
    <property type="entry name" value="Restrct_endonuc-II-like"/>
</dbReference>
<dbReference type="GO" id="GO:0003677">
    <property type="term" value="F:DNA binding"/>
    <property type="evidence" value="ECO:0007669"/>
    <property type="project" value="InterPro"/>
</dbReference>
<feature type="region of interest" description="Disordered" evidence="1">
    <location>
        <begin position="1"/>
        <end position="28"/>
    </location>
</feature>
<dbReference type="GO" id="GO:0009307">
    <property type="term" value="P:DNA restriction-modification system"/>
    <property type="evidence" value="ECO:0007669"/>
    <property type="project" value="InterPro"/>
</dbReference>
<dbReference type="GO" id="GO:0004519">
    <property type="term" value="F:endonuclease activity"/>
    <property type="evidence" value="ECO:0007669"/>
    <property type="project" value="InterPro"/>
</dbReference>
<evidence type="ECO:0000313" key="3">
    <source>
        <dbReference type="EMBL" id="HHI48748.1"/>
    </source>
</evidence>
<dbReference type="EMBL" id="DRVT01000014">
    <property type="protein sequence ID" value="HHI48748.1"/>
    <property type="molecule type" value="Genomic_DNA"/>
</dbReference>
<dbReference type="InterPro" id="IPR007560">
    <property type="entry name" value="Restrct_endonuc_IV_Mrr"/>
</dbReference>
<accession>A0A7J3UXZ3</accession>
<evidence type="ECO:0000259" key="2">
    <source>
        <dbReference type="Pfam" id="PF04471"/>
    </source>
</evidence>
<feature type="domain" description="Restriction endonuclease type IV Mrr" evidence="2">
    <location>
        <begin position="69"/>
        <end position="127"/>
    </location>
</feature>
<dbReference type="SUPFAM" id="SSF52980">
    <property type="entry name" value="Restriction endonuclease-like"/>
    <property type="match status" value="1"/>
</dbReference>
<gene>
    <name evidence="3" type="ORF">ENL91_01090</name>
</gene>
<dbReference type="Pfam" id="PF04471">
    <property type="entry name" value="Mrr_cat"/>
    <property type="match status" value="1"/>
</dbReference>
<reference evidence="3" key="1">
    <citation type="journal article" date="2020" name="mSystems">
        <title>Genome- and Community-Level Interaction Insights into Carbon Utilization and Element Cycling Functions of Hydrothermarchaeota in Hydrothermal Sediment.</title>
        <authorList>
            <person name="Zhou Z."/>
            <person name="Liu Y."/>
            <person name="Xu W."/>
            <person name="Pan J."/>
            <person name="Luo Z.H."/>
            <person name="Li M."/>
        </authorList>
    </citation>
    <scope>NUCLEOTIDE SEQUENCE [LARGE SCALE GENOMIC DNA]</scope>
    <source>
        <strain evidence="3">SpSt-1038</strain>
    </source>
</reference>
<organism evidence="3">
    <name type="scientific">Candidatus Methanosuratincola petrocarbonis</name>
    <name type="common">ex Vanwonterghem et al. 2016</name>
    <dbReference type="NCBI Taxonomy" id="1867261"/>
    <lineage>
        <taxon>Archaea</taxon>
        <taxon>Thermoproteota</taxon>
        <taxon>Methanosuratincolia</taxon>
        <taxon>Candidatus Methanomethylicales</taxon>
        <taxon>Candidatus Methanomethylicaceae</taxon>
        <taxon>Candidatus Methanosuratincola (ex Vanwonterghem et al. 2016)</taxon>
    </lineage>
</organism>
<proteinExistence type="predicted"/>
<evidence type="ECO:0000256" key="1">
    <source>
        <dbReference type="SAM" id="MobiDB-lite"/>
    </source>
</evidence>
<dbReference type="AlphaFoldDB" id="A0A7J3UXZ3"/>
<protein>
    <recommendedName>
        <fullName evidence="2">Restriction endonuclease type IV Mrr domain-containing protein</fullName>
    </recommendedName>
</protein>
<name>A0A7J3UXZ3_9CREN</name>
<sequence>MPPKLRGSGGWSGRAPTRGGSLRCPRSSRERRAVSSGPAFEGGYLMGLLKEVLERMERGIPAAGLVEGLCWKDFEGFAAEIFSENGFAVLRNLRFIAERRRYEIDVVAFQRPRAVLVDCKHWGMRAGKSSGIRDAAARQRLRAYHFEGKMVQIFPDAAEWGRASIIPVIVTLHQEAVTEHNGVFVVPIFKLNEFIDEVRCGIFDAKEVKLASLRRFQD</sequence>
<comment type="caution">
    <text evidence="3">The sequence shown here is derived from an EMBL/GenBank/DDBJ whole genome shotgun (WGS) entry which is preliminary data.</text>
</comment>